<dbReference type="Gene3D" id="2.60.120.200">
    <property type="match status" value="1"/>
</dbReference>
<feature type="domain" description="Protein kinase" evidence="12">
    <location>
        <begin position="52"/>
        <end position="328"/>
    </location>
</feature>
<comment type="catalytic activity">
    <reaction evidence="9">
        <text>L-threonyl-[protein] + ATP = O-phospho-L-threonyl-[protein] + ADP + H(+)</text>
        <dbReference type="Rhea" id="RHEA:46608"/>
        <dbReference type="Rhea" id="RHEA-COMP:11060"/>
        <dbReference type="Rhea" id="RHEA-COMP:11605"/>
        <dbReference type="ChEBI" id="CHEBI:15378"/>
        <dbReference type="ChEBI" id="CHEBI:30013"/>
        <dbReference type="ChEBI" id="CHEBI:30616"/>
        <dbReference type="ChEBI" id="CHEBI:61977"/>
        <dbReference type="ChEBI" id="CHEBI:456216"/>
        <dbReference type="EC" id="2.7.11.1"/>
    </reaction>
</comment>
<dbReference type="SUPFAM" id="SSF56112">
    <property type="entry name" value="Protein kinase-like (PK-like)"/>
    <property type="match status" value="1"/>
</dbReference>
<evidence type="ECO:0000256" key="10">
    <source>
        <dbReference type="ARBA" id="ARBA00048679"/>
    </source>
</evidence>
<dbReference type="EMBL" id="GHES01025678">
    <property type="protein sequence ID" value="MPA56237.1"/>
    <property type="molecule type" value="Transcribed_RNA"/>
</dbReference>
<dbReference type="AlphaFoldDB" id="A0A5B7AI29"/>
<dbReference type="GO" id="GO:0016020">
    <property type="term" value="C:membrane"/>
    <property type="evidence" value="ECO:0007669"/>
    <property type="project" value="UniProtKB-SubCell"/>
</dbReference>
<feature type="signal peptide" evidence="11">
    <location>
        <begin position="1"/>
        <end position="20"/>
    </location>
</feature>
<dbReference type="GO" id="GO:0004674">
    <property type="term" value="F:protein serine/threonine kinase activity"/>
    <property type="evidence" value="ECO:0007669"/>
    <property type="project" value="UniProtKB-KW"/>
</dbReference>
<protein>
    <recommendedName>
        <fullName evidence="3">non-specific serine/threonine protein kinase</fullName>
        <ecNumber evidence="3">2.7.11.1</ecNumber>
    </recommendedName>
</protein>
<evidence type="ECO:0000256" key="8">
    <source>
        <dbReference type="ARBA" id="ARBA00022840"/>
    </source>
</evidence>
<keyword evidence="8" id="KW-0067">ATP-binding</keyword>
<dbReference type="GO" id="GO:0030246">
    <property type="term" value="F:carbohydrate binding"/>
    <property type="evidence" value="ECO:0007669"/>
    <property type="project" value="UniProtKB-KW"/>
</dbReference>
<evidence type="ECO:0000256" key="7">
    <source>
        <dbReference type="ARBA" id="ARBA00022777"/>
    </source>
</evidence>
<dbReference type="SMART" id="SM00220">
    <property type="entry name" value="S_TKc"/>
    <property type="match status" value="1"/>
</dbReference>
<gene>
    <name evidence="13" type="ORF">Din_025678</name>
</gene>
<dbReference type="Gene3D" id="1.10.510.10">
    <property type="entry name" value="Transferase(Phosphotransferase) domain 1"/>
    <property type="match status" value="1"/>
</dbReference>
<reference evidence="13" key="1">
    <citation type="submission" date="2019-08" db="EMBL/GenBank/DDBJ databases">
        <title>Reference gene set and small RNA set construction with multiple tissues from Davidia involucrata Baill.</title>
        <authorList>
            <person name="Yang H."/>
            <person name="Zhou C."/>
            <person name="Li G."/>
            <person name="Wang J."/>
            <person name="Gao P."/>
            <person name="Wang M."/>
            <person name="Wang R."/>
            <person name="Zhao Y."/>
        </authorList>
    </citation>
    <scope>NUCLEOTIDE SEQUENCE</scope>
    <source>
        <tissue evidence="13">Mixed with DoveR01_LX</tissue>
    </source>
</reference>
<keyword evidence="6" id="KW-0547">Nucleotide-binding</keyword>
<evidence type="ECO:0000256" key="5">
    <source>
        <dbReference type="ARBA" id="ARBA00022679"/>
    </source>
</evidence>
<dbReference type="EC" id="2.7.11.1" evidence="3"/>
<name>A0A5B7AI29_DAVIN</name>
<evidence type="ECO:0000256" key="2">
    <source>
        <dbReference type="ARBA" id="ARBA00010217"/>
    </source>
</evidence>
<keyword evidence="5" id="KW-0808">Transferase</keyword>
<keyword evidence="11" id="KW-0732">Signal</keyword>
<comment type="similarity">
    <text evidence="1">In the N-terminal section; belongs to the leguminous lectin family.</text>
</comment>
<dbReference type="PROSITE" id="PS50011">
    <property type="entry name" value="PROTEIN_KINASE_DOM"/>
    <property type="match status" value="1"/>
</dbReference>
<evidence type="ECO:0000256" key="3">
    <source>
        <dbReference type="ARBA" id="ARBA00012513"/>
    </source>
</evidence>
<dbReference type="InterPro" id="IPR013320">
    <property type="entry name" value="ConA-like_dom_sf"/>
</dbReference>
<dbReference type="PANTHER" id="PTHR27007">
    <property type="match status" value="1"/>
</dbReference>
<keyword evidence="7" id="KW-0418">Kinase</keyword>
<dbReference type="InterPro" id="IPR008271">
    <property type="entry name" value="Ser/Thr_kinase_AS"/>
</dbReference>
<dbReference type="InterPro" id="IPR000719">
    <property type="entry name" value="Prot_kinase_dom"/>
</dbReference>
<evidence type="ECO:0000313" key="13">
    <source>
        <dbReference type="EMBL" id="MPA56237.1"/>
    </source>
</evidence>
<dbReference type="GO" id="GO:0005524">
    <property type="term" value="F:ATP binding"/>
    <property type="evidence" value="ECO:0007669"/>
    <property type="project" value="UniProtKB-KW"/>
</dbReference>
<dbReference type="SUPFAM" id="SSF49899">
    <property type="entry name" value="Concanavalin A-like lectins/glucanases"/>
    <property type="match status" value="1"/>
</dbReference>
<evidence type="ECO:0000256" key="9">
    <source>
        <dbReference type="ARBA" id="ARBA00047899"/>
    </source>
</evidence>
<evidence type="ECO:0000259" key="12">
    <source>
        <dbReference type="PROSITE" id="PS50011"/>
    </source>
</evidence>
<evidence type="ECO:0000256" key="6">
    <source>
        <dbReference type="ARBA" id="ARBA00022741"/>
    </source>
</evidence>
<dbReference type="InterPro" id="IPR050528">
    <property type="entry name" value="L-type_Lectin-RKs"/>
</dbReference>
<accession>A0A5B7AI29</accession>
<evidence type="ECO:0000256" key="11">
    <source>
        <dbReference type="SAM" id="SignalP"/>
    </source>
</evidence>
<sequence>MATEAFCFCLQLIFLGFVSSDISSVYDGFLQANLSLDGASYVRSDGILAITNDTMKLLGHALYPSPLQFKENELNNKKKKNRSSVVTFSTNFVFSINPKYPDLGGHCLAFVLLSTKKPMGCLPNQYLGLPNDTSNAESTTRYCEEILFDNISNGSLDKILFDNHHKKKLLTWEERYKILIGIAQASLYLNEECDQRVVHRDMKPSNVLIDEDLNAKLGDFGLSRTSEHEINPQTTNIVGTLGYLAPELTKNGKATTSTDVYSYGALMIEVASGRRPIEPQKNAPELVLVDWVGELHSRGEIGRAVDPTLSEYNPDEAKLWLALLSSPS</sequence>
<comment type="catalytic activity">
    <reaction evidence="10">
        <text>L-seryl-[protein] + ATP = O-phospho-L-seryl-[protein] + ADP + H(+)</text>
        <dbReference type="Rhea" id="RHEA:17989"/>
        <dbReference type="Rhea" id="RHEA-COMP:9863"/>
        <dbReference type="Rhea" id="RHEA-COMP:11604"/>
        <dbReference type="ChEBI" id="CHEBI:15378"/>
        <dbReference type="ChEBI" id="CHEBI:29999"/>
        <dbReference type="ChEBI" id="CHEBI:30616"/>
        <dbReference type="ChEBI" id="CHEBI:83421"/>
        <dbReference type="ChEBI" id="CHEBI:456216"/>
        <dbReference type="EC" id="2.7.11.1"/>
    </reaction>
</comment>
<dbReference type="InterPro" id="IPR011009">
    <property type="entry name" value="Kinase-like_dom_sf"/>
</dbReference>
<dbReference type="FunFam" id="1.10.510.10:FF:000108">
    <property type="entry name" value="L-type lectin-domain containing receptor kinase S.4"/>
    <property type="match status" value="1"/>
</dbReference>
<proteinExistence type="inferred from homology"/>
<dbReference type="PROSITE" id="PS00108">
    <property type="entry name" value="PROTEIN_KINASE_ST"/>
    <property type="match status" value="1"/>
</dbReference>
<dbReference type="Pfam" id="PF00069">
    <property type="entry name" value="Pkinase"/>
    <property type="match status" value="1"/>
</dbReference>
<keyword evidence="4" id="KW-0723">Serine/threonine-protein kinase</keyword>
<feature type="chain" id="PRO_5022864557" description="non-specific serine/threonine protein kinase" evidence="11">
    <location>
        <begin position="21"/>
        <end position="328"/>
    </location>
</feature>
<evidence type="ECO:0000256" key="4">
    <source>
        <dbReference type="ARBA" id="ARBA00022527"/>
    </source>
</evidence>
<comment type="similarity">
    <text evidence="2">In the C-terminal section; belongs to the protein kinase superfamily. Ser/Thr protein kinase family.</text>
</comment>
<evidence type="ECO:0000256" key="1">
    <source>
        <dbReference type="ARBA" id="ARBA00008536"/>
    </source>
</evidence>
<organism evidence="13">
    <name type="scientific">Davidia involucrata</name>
    <name type="common">Dove tree</name>
    <dbReference type="NCBI Taxonomy" id="16924"/>
    <lineage>
        <taxon>Eukaryota</taxon>
        <taxon>Viridiplantae</taxon>
        <taxon>Streptophyta</taxon>
        <taxon>Embryophyta</taxon>
        <taxon>Tracheophyta</taxon>
        <taxon>Spermatophyta</taxon>
        <taxon>Magnoliopsida</taxon>
        <taxon>eudicotyledons</taxon>
        <taxon>Gunneridae</taxon>
        <taxon>Pentapetalae</taxon>
        <taxon>asterids</taxon>
        <taxon>Cornales</taxon>
        <taxon>Nyssaceae</taxon>
        <taxon>Davidia</taxon>
    </lineage>
</organism>